<comment type="similarity">
    <text evidence="9">Belongs to the SecE/SEC61-gamma family.</text>
</comment>
<dbReference type="InterPro" id="IPR001901">
    <property type="entry name" value="Translocase_SecE/Sec61-g"/>
</dbReference>
<dbReference type="PROSITE" id="PS01067">
    <property type="entry name" value="SECE_SEC61G"/>
    <property type="match status" value="1"/>
</dbReference>
<gene>
    <name evidence="9 12" type="primary">secE</name>
    <name evidence="11" type="ORF">GKO46_08905</name>
    <name evidence="12" type="ORF">GKO48_02910</name>
</gene>
<reference evidence="12" key="2">
    <citation type="journal article" date="2023" name="Nat. Commun.">
        <title>Cultivation of marine bacteria of the SAR202 clade.</title>
        <authorList>
            <person name="Lim Y."/>
            <person name="Seo J.H."/>
            <person name="Giovannoni S.J."/>
            <person name="Kang I."/>
            <person name="Cho J.C."/>
        </authorList>
    </citation>
    <scope>NUCLEOTIDE SEQUENCE</scope>
    <source>
        <strain evidence="12">JH1073</strain>
    </source>
</reference>
<dbReference type="PANTHER" id="PTHR33910:SF1">
    <property type="entry name" value="PROTEIN TRANSLOCASE SUBUNIT SECE"/>
    <property type="match status" value="1"/>
</dbReference>
<dbReference type="InterPro" id="IPR005807">
    <property type="entry name" value="SecE_bac"/>
</dbReference>
<comment type="subcellular location">
    <subcellularLocation>
        <location evidence="9">Cell membrane</location>
        <topology evidence="9">Single-pass membrane protein</topology>
    </subcellularLocation>
    <subcellularLocation>
        <location evidence="1">Membrane</location>
    </subcellularLocation>
</comment>
<evidence type="ECO:0000256" key="5">
    <source>
        <dbReference type="ARBA" id="ARBA00022927"/>
    </source>
</evidence>
<evidence type="ECO:0000313" key="11">
    <source>
        <dbReference type="EMBL" id="MDG0867186.1"/>
    </source>
</evidence>
<dbReference type="GO" id="GO:0005886">
    <property type="term" value="C:plasma membrane"/>
    <property type="evidence" value="ECO:0007669"/>
    <property type="project" value="UniProtKB-SubCell"/>
</dbReference>
<keyword evidence="3 9" id="KW-1003">Cell membrane</keyword>
<dbReference type="GO" id="GO:0008320">
    <property type="term" value="F:protein transmembrane transporter activity"/>
    <property type="evidence" value="ECO:0007669"/>
    <property type="project" value="UniProtKB-UniRule"/>
</dbReference>
<dbReference type="Proteomes" id="UP001321249">
    <property type="component" value="Unassembled WGS sequence"/>
</dbReference>
<dbReference type="PANTHER" id="PTHR33910">
    <property type="entry name" value="PROTEIN TRANSLOCASE SUBUNIT SECE"/>
    <property type="match status" value="1"/>
</dbReference>
<dbReference type="EMBL" id="WMBE01000002">
    <property type="protein sequence ID" value="MDG0867186.1"/>
    <property type="molecule type" value="Genomic_DNA"/>
</dbReference>
<dbReference type="InterPro" id="IPR038379">
    <property type="entry name" value="SecE_sf"/>
</dbReference>
<evidence type="ECO:0000313" key="13">
    <source>
        <dbReference type="Proteomes" id="UP001219901"/>
    </source>
</evidence>
<dbReference type="Pfam" id="PF00584">
    <property type="entry name" value="SecE"/>
    <property type="match status" value="1"/>
</dbReference>
<keyword evidence="5 9" id="KW-0653">Protein transport</keyword>
<keyword evidence="2 9" id="KW-0813">Transport</keyword>
<dbReference type="HAMAP" id="MF_00422">
    <property type="entry name" value="SecE"/>
    <property type="match status" value="1"/>
</dbReference>
<evidence type="ECO:0000256" key="9">
    <source>
        <dbReference type="HAMAP-Rule" id="MF_00422"/>
    </source>
</evidence>
<feature type="transmembrane region" description="Helical" evidence="9">
    <location>
        <begin position="47"/>
        <end position="69"/>
    </location>
</feature>
<reference evidence="13" key="3">
    <citation type="submission" date="2023-06" db="EMBL/GenBank/DDBJ databases">
        <title>Pangenomics reveal diversification of enzyme families and niche specialization in globally abundant SAR202 bacteria.</title>
        <authorList>
            <person name="Saw J.H.W."/>
        </authorList>
    </citation>
    <scope>NUCLEOTIDE SEQUENCE [LARGE SCALE GENOMIC DNA]</scope>
    <source>
        <strain evidence="13">JH1073</strain>
    </source>
</reference>
<dbReference type="Proteomes" id="UP001219901">
    <property type="component" value="Chromosome"/>
</dbReference>
<protein>
    <recommendedName>
        <fullName evidence="9">Protein translocase subunit SecE</fullName>
    </recommendedName>
</protein>
<accession>A0AAJ5ZGZ4</accession>
<evidence type="ECO:0000256" key="7">
    <source>
        <dbReference type="ARBA" id="ARBA00023010"/>
    </source>
</evidence>
<sequence length="79" mass="8399">MARTPARSTSGPGVSGTGGFSLFRFFGEVFSELRKVSWPTRQEATRLTVMVIALSATIGLFLGLVDMAFARLISAISGT</sequence>
<dbReference type="Gene3D" id="1.20.5.1030">
    <property type="entry name" value="Preprotein translocase secy subunit"/>
    <property type="match status" value="1"/>
</dbReference>
<evidence type="ECO:0000256" key="8">
    <source>
        <dbReference type="ARBA" id="ARBA00023136"/>
    </source>
</evidence>
<evidence type="ECO:0000313" key="12">
    <source>
        <dbReference type="EMBL" id="WFG38596.1"/>
    </source>
</evidence>
<proteinExistence type="inferred from homology"/>
<evidence type="ECO:0000256" key="2">
    <source>
        <dbReference type="ARBA" id="ARBA00022448"/>
    </source>
</evidence>
<evidence type="ECO:0000256" key="4">
    <source>
        <dbReference type="ARBA" id="ARBA00022692"/>
    </source>
</evidence>
<comment type="subunit">
    <text evidence="9">Component of the Sec protein translocase complex. Heterotrimer consisting of SecY, SecE and SecG subunits. The heterotrimers can form oligomers, although 1 heterotrimer is thought to be able to translocate proteins. Interacts with the ribosome. Interacts with SecDF, and other proteins may be involved. Interacts with SecA.</text>
</comment>
<dbReference type="RefSeq" id="WP_342825271.1">
    <property type="nucleotide sequence ID" value="NZ_CP046146.1"/>
</dbReference>
<comment type="function">
    <text evidence="9">Essential subunit of the Sec protein translocation channel SecYEG. Clamps together the 2 halves of SecY. May contact the channel plug during translocation.</text>
</comment>
<dbReference type="GO" id="GO:0006605">
    <property type="term" value="P:protein targeting"/>
    <property type="evidence" value="ECO:0007669"/>
    <property type="project" value="UniProtKB-UniRule"/>
</dbReference>
<dbReference type="AlphaFoldDB" id="A0AAJ5ZGZ4"/>
<dbReference type="GO" id="GO:0065002">
    <property type="term" value="P:intracellular protein transmembrane transport"/>
    <property type="evidence" value="ECO:0007669"/>
    <property type="project" value="UniProtKB-UniRule"/>
</dbReference>
<feature type="region of interest" description="Disordered" evidence="10">
    <location>
        <begin position="1"/>
        <end position="20"/>
    </location>
</feature>
<dbReference type="GO" id="GO:0009306">
    <property type="term" value="P:protein secretion"/>
    <property type="evidence" value="ECO:0007669"/>
    <property type="project" value="UniProtKB-UniRule"/>
</dbReference>
<dbReference type="EMBL" id="CP046147">
    <property type="protein sequence ID" value="WFG38596.1"/>
    <property type="molecule type" value="Genomic_DNA"/>
</dbReference>
<keyword evidence="8 9" id="KW-0472">Membrane</keyword>
<evidence type="ECO:0000313" key="14">
    <source>
        <dbReference type="Proteomes" id="UP001321249"/>
    </source>
</evidence>
<evidence type="ECO:0000256" key="1">
    <source>
        <dbReference type="ARBA" id="ARBA00004370"/>
    </source>
</evidence>
<reference evidence="13 14" key="1">
    <citation type="submission" date="2019-11" db="EMBL/GenBank/DDBJ databases">
        <authorList>
            <person name="Cho J.-C."/>
        </authorList>
    </citation>
    <scope>NUCLEOTIDE SEQUENCE [LARGE SCALE GENOMIC DNA]</scope>
    <source>
        <strain evidence="12 13">JH1073</strain>
        <strain evidence="11 14">JH702</strain>
    </source>
</reference>
<evidence type="ECO:0000256" key="10">
    <source>
        <dbReference type="SAM" id="MobiDB-lite"/>
    </source>
</evidence>
<keyword evidence="7 9" id="KW-0811">Translocation</keyword>
<dbReference type="NCBIfam" id="TIGR00964">
    <property type="entry name" value="secE_bact"/>
    <property type="match status" value="1"/>
</dbReference>
<organism evidence="12 13">
    <name type="scientific">Candidatus Lucifugimonas marina</name>
    <dbReference type="NCBI Taxonomy" id="3038979"/>
    <lineage>
        <taxon>Bacteria</taxon>
        <taxon>Bacillati</taxon>
        <taxon>Chloroflexota</taxon>
        <taxon>Dehalococcoidia</taxon>
        <taxon>SAR202 cluster</taxon>
        <taxon>Candidatus Lucifugimonadales</taxon>
        <taxon>Candidatus Lucifugimonadaceae</taxon>
        <taxon>Candidatus Lucifugimonas</taxon>
    </lineage>
</organism>
<evidence type="ECO:0000256" key="6">
    <source>
        <dbReference type="ARBA" id="ARBA00022989"/>
    </source>
</evidence>
<keyword evidence="6 9" id="KW-1133">Transmembrane helix</keyword>
<keyword evidence="4 9" id="KW-0812">Transmembrane</keyword>
<name>A0AAJ5ZGZ4_9CHLR</name>
<keyword evidence="13" id="KW-1185">Reference proteome</keyword>
<evidence type="ECO:0000256" key="3">
    <source>
        <dbReference type="ARBA" id="ARBA00022475"/>
    </source>
</evidence>
<dbReference type="GO" id="GO:0043952">
    <property type="term" value="P:protein transport by the Sec complex"/>
    <property type="evidence" value="ECO:0007669"/>
    <property type="project" value="UniProtKB-UniRule"/>
</dbReference>